<keyword evidence="4" id="KW-1185">Reference proteome</keyword>
<organism evidence="3 4">
    <name type="scientific">Zooshikella harenae</name>
    <dbReference type="NCBI Taxonomy" id="2827238"/>
    <lineage>
        <taxon>Bacteria</taxon>
        <taxon>Pseudomonadati</taxon>
        <taxon>Pseudomonadota</taxon>
        <taxon>Gammaproteobacteria</taxon>
        <taxon>Oceanospirillales</taxon>
        <taxon>Zooshikellaceae</taxon>
        <taxon>Zooshikella</taxon>
    </lineage>
</organism>
<dbReference type="Proteomes" id="UP000690515">
    <property type="component" value="Unassembled WGS sequence"/>
</dbReference>
<dbReference type="CDD" id="cd00060">
    <property type="entry name" value="FHA"/>
    <property type="match status" value="2"/>
</dbReference>
<protein>
    <submittedName>
        <fullName evidence="3">FHA domain-containing protein</fullName>
    </submittedName>
</protein>
<feature type="domain" description="FHA" evidence="2">
    <location>
        <begin position="21"/>
        <end position="70"/>
    </location>
</feature>
<comment type="caution">
    <text evidence="3">The sequence shown here is derived from an EMBL/GenBank/DDBJ whole genome shotgun (WGS) entry which is preliminary data.</text>
</comment>
<reference evidence="3 4" key="1">
    <citation type="submission" date="2021-04" db="EMBL/GenBank/DDBJ databases">
        <authorList>
            <person name="Pira H."/>
            <person name="Risdian C."/>
            <person name="Wink J."/>
        </authorList>
    </citation>
    <scope>NUCLEOTIDE SEQUENCE [LARGE SCALE GENOMIC DNA]</scope>
    <source>
        <strain evidence="3 4">WH53</strain>
    </source>
</reference>
<dbReference type="Gene3D" id="2.60.200.20">
    <property type="match status" value="2"/>
</dbReference>
<dbReference type="PANTHER" id="PTHR23308">
    <property type="entry name" value="NUCLEAR INHIBITOR OF PROTEIN PHOSPHATASE-1"/>
    <property type="match status" value="1"/>
</dbReference>
<dbReference type="InterPro" id="IPR000253">
    <property type="entry name" value="FHA_dom"/>
</dbReference>
<evidence type="ECO:0000259" key="2">
    <source>
        <dbReference type="PROSITE" id="PS50006"/>
    </source>
</evidence>
<dbReference type="InterPro" id="IPR032030">
    <property type="entry name" value="YscD_cytoplasmic_dom"/>
</dbReference>
<dbReference type="Pfam" id="PF00498">
    <property type="entry name" value="FHA"/>
    <property type="match status" value="1"/>
</dbReference>
<evidence type="ECO:0000313" key="3">
    <source>
        <dbReference type="EMBL" id="MBU2711015.1"/>
    </source>
</evidence>
<sequence>MLKLGYKYHTKQSMWLVSQRVTIGSHGDCDFVIKDPSILPEHVDLIVKDNRVTLVELTQRGTTWVNDVPVVSSCQLNVGDTIRLGHVELLLSDPKHIQPPIELPKKAVSGWFLKVVDRSLPEKTYPVNDTLLIGRAIDCDIKINSPYLSRRHAELCLLEDVLFIKDLSSINGTFVNDEPVAEQRLKSGDRIRLDQLEFMIIGPPDNQHNTLRRSQIKIEHNHKMQACGANEVISQEGNYQEKRLGQPQSIPVVKIDHRLKKSEVKNNRASGWSIVTVIIVGGILGYWFFNLVKPFVVRFLHS</sequence>
<dbReference type="PROSITE" id="PS50006">
    <property type="entry name" value="FHA_DOMAIN"/>
    <property type="match status" value="2"/>
</dbReference>
<proteinExistence type="predicted"/>
<gene>
    <name evidence="3" type="ORF">KCG35_08085</name>
</gene>
<evidence type="ECO:0000256" key="1">
    <source>
        <dbReference type="SAM" id="Phobius"/>
    </source>
</evidence>
<dbReference type="SUPFAM" id="SSF49879">
    <property type="entry name" value="SMAD/FHA domain"/>
    <property type="match status" value="2"/>
</dbReference>
<keyword evidence="1" id="KW-0472">Membrane</keyword>
<keyword evidence="1" id="KW-0812">Transmembrane</keyword>
<dbReference type="EMBL" id="JAGSOY010000013">
    <property type="protein sequence ID" value="MBU2711015.1"/>
    <property type="molecule type" value="Genomic_DNA"/>
</dbReference>
<dbReference type="InterPro" id="IPR050923">
    <property type="entry name" value="Cell_Proc_Reg/RNA_Proc"/>
</dbReference>
<dbReference type="SMART" id="SM00240">
    <property type="entry name" value="FHA"/>
    <property type="match status" value="2"/>
</dbReference>
<dbReference type="InterPro" id="IPR008984">
    <property type="entry name" value="SMAD_FHA_dom_sf"/>
</dbReference>
<accession>A0ABS5ZCM0</accession>
<evidence type="ECO:0000313" key="4">
    <source>
        <dbReference type="Proteomes" id="UP000690515"/>
    </source>
</evidence>
<dbReference type="Pfam" id="PF16697">
    <property type="entry name" value="Yop-YscD_cpl"/>
    <property type="match status" value="1"/>
</dbReference>
<feature type="transmembrane region" description="Helical" evidence="1">
    <location>
        <begin position="269"/>
        <end position="289"/>
    </location>
</feature>
<feature type="domain" description="FHA" evidence="2">
    <location>
        <begin position="131"/>
        <end position="180"/>
    </location>
</feature>
<name>A0ABS5ZCM0_9GAMM</name>
<dbReference type="RefSeq" id="WP_215819178.1">
    <property type="nucleotide sequence ID" value="NZ_JAGSOY010000013.1"/>
</dbReference>
<keyword evidence="1" id="KW-1133">Transmembrane helix</keyword>